<dbReference type="EMBL" id="DSFP01000053">
    <property type="protein sequence ID" value="HEW46255.1"/>
    <property type="molecule type" value="Genomic_DNA"/>
</dbReference>
<organism evidence="17">
    <name type="scientific">Hydrogenobacter sp</name>
    <dbReference type="NCBI Taxonomy" id="2152829"/>
    <lineage>
        <taxon>Bacteria</taxon>
        <taxon>Pseudomonadati</taxon>
        <taxon>Aquificota</taxon>
        <taxon>Aquificia</taxon>
        <taxon>Aquificales</taxon>
        <taxon>Aquificaceae</taxon>
        <taxon>Hydrogenobacter</taxon>
    </lineage>
</organism>
<dbReference type="GO" id="GO:0003910">
    <property type="term" value="F:DNA ligase (ATP) activity"/>
    <property type="evidence" value="ECO:0007669"/>
    <property type="project" value="UniProtKB-UniRule"/>
</dbReference>
<feature type="active site" description="N6-AMP-lysine intermediate" evidence="14">
    <location>
        <position position="241"/>
    </location>
</feature>
<evidence type="ECO:0000256" key="4">
    <source>
        <dbReference type="ARBA" id="ARBA00022705"/>
    </source>
</evidence>
<dbReference type="InterPro" id="IPR012340">
    <property type="entry name" value="NA-bd_OB-fold"/>
</dbReference>
<dbReference type="InterPro" id="IPR050191">
    <property type="entry name" value="ATP-dep_DNA_ligase"/>
</dbReference>
<dbReference type="NCBIfam" id="TIGR00574">
    <property type="entry name" value="dnl1"/>
    <property type="match status" value="1"/>
</dbReference>
<keyword evidence="12 14" id="KW-0131">Cell cycle</keyword>
<dbReference type="InterPro" id="IPR012308">
    <property type="entry name" value="DNA_ligase_ATP-dep_N"/>
</dbReference>
<dbReference type="GO" id="GO:0051301">
    <property type="term" value="P:cell division"/>
    <property type="evidence" value="ECO:0007669"/>
    <property type="project" value="UniProtKB-KW"/>
</dbReference>
<evidence type="ECO:0000256" key="6">
    <source>
        <dbReference type="ARBA" id="ARBA00022741"/>
    </source>
</evidence>
<dbReference type="AlphaFoldDB" id="A0A7C2VG79"/>
<dbReference type="Gene3D" id="3.30.470.30">
    <property type="entry name" value="DNA ligase/mRNA capping enzyme"/>
    <property type="match status" value="1"/>
</dbReference>
<dbReference type="GO" id="GO:0006273">
    <property type="term" value="P:lagging strand elongation"/>
    <property type="evidence" value="ECO:0007669"/>
    <property type="project" value="TreeGrafter"/>
</dbReference>
<keyword evidence="4 14" id="KW-0235">DNA replication</keyword>
<dbReference type="InterPro" id="IPR016059">
    <property type="entry name" value="DNA_ligase_ATP-dep_CS"/>
</dbReference>
<proteinExistence type="inferred from homology"/>
<dbReference type="InterPro" id="IPR022865">
    <property type="entry name" value="DNA_ligae_ATP-dep_bac/arc"/>
</dbReference>
<dbReference type="Pfam" id="PF04679">
    <property type="entry name" value="DNA_ligase_A_C"/>
    <property type="match status" value="1"/>
</dbReference>
<dbReference type="PROSITE" id="PS00333">
    <property type="entry name" value="DNA_LIGASE_A2"/>
    <property type="match status" value="1"/>
</dbReference>
<feature type="binding site" evidence="14">
    <location>
        <position position="412"/>
    </location>
    <ligand>
        <name>ATP</name>
        <dbReference type="ChEBI" id="CHEBI:30616"/>
    </ligand>
</feature>
<evidence type="ECO:0000256" key="10">
    <source>
        <dbReference type="ARBA" id="ARBA00023172"/>
    </source>
</evidence>
<evidence type="ECO:0000256" key="7">
    <source>
        <dbReference type="ARBA" id="ARBA00022763"/>
    </source>
</evidence>
<evidence type="ECO:0000256" key="15">
    <source>
        <dbReference type="RuleBase" id="RU004196"/>
    </source>
</evidence>
<dbReference type="EC" id="6.5.1.1" evidence="14"/>
<dbReference type="GO" id="GO:0046872">
    <property type="term" value="F:metal ion binding"/>
    <property type="evidence" value="ECO:0007669"/>
    <property type="project" value="UniProtKB-KW"/>
</dbReference>
<dbReference type="PROSITE" id="PS50160">
    <property type="entry name" value="DNA_LIGASE_A3"/>
    <property type="match status" value="1"/>
</dbReference>
<evidence type="ECO:0000256" key="9">
    <source>
        <dbReference type="ARBA" id="ARBA00022842"/>
    </source>
</evidence>
<evidence type="ECO:0000256" key="3">
    <source>
        <dbReference type="ARBA" id="ARBA00022618"/>
    </source>
</evidence>
<accession>A0A7C2VG79</accession>
<comment type="cofactor">
    <cofactor evidence="14">
        <name>Mg(2+)</name>
        <dbReference type="ChEBI" id="CHEBI:18420"/>
    </cofactor>
</comment>
<keyword evidence="5 14" id="KW-0479">Metal-binding</keyword>
<feature type="binding site" evidence="14">
    <location>
        <position position="239"/>
    </location>
    <ligand>
        <name>ATP</name>
        <dbReference type="ChEBI" id="CHEBI:30616"/>
    </ligand>
</feature>
<evidence type="ECO:0000256" key="14">
    <source>
        <dbReference type="HAMAP-Rule" id="MF_00407"/>
    </source>
</evidence>
<evidence type="ECO:0000256" key="12">
    <source>
        <dbReference type="ARBA" id="ARBA00023306"/>
    </source>
</evidence>
<evidence type="ECO:0000256" key="8">
    <source>
        <dbReference type="ARBA" id="ARBA00022840"/>
    </source>
</evidence>
<evidence type="ECO:0000256" key="1">
    <source>
        <dbReference type="ARBA" id="ARBA00007572"/>
    </source>
</evidence>
<evidence type="ECO:0000313" key="17">
    <source>
        <dbReference type="EMBL" id="HEW46255.1"/>
    </source>
</evidence>
<comment type="similarity">
    <text evidence="1 14 15">Belongs to the ATP-dependent DNA ligase family.</text>
</comment>
<evidence type="ECO:0000256" key="5">
    <source>
        <dbReference type="ARBA" id="ARBA00022723"/>
    </source>
</evidence>
<protein>
    <recommendedName>
        <fullName evidence="14">Probable DNA ligase</fullName>
        <ecNumber evidence="14">6.5.1.1</ecNumber>
    </recommendedName>
    <alternativeName>
        <fullName evidence="14">Polydeoxyribonucleotide synthase [ATP]</fullName>
    </alternativeName>
</protein>
<dbReference type="InterPro" id="IPR000977">
    <property type="entry name" value="DNA_ligase_ATP-dep"/>
</dbReference>
<keyword evidence="9 14" id="KW-0460">Magnesium</keyword>
<dbReference type="FunFam" id="1.10.3260.10:FF:000007">
    <property type="entry name" value="DNA ligase"/>
    <property type="match status" value="1"/>
</dbReference>
<dbReference type="GO" id="GO:0071897">
    <property type="term" value="P:DNA biosynthetic process"/>
    <property type="evidence" value="ECO:0007669"/>
    <property type="project" value="InterPro"/>
</dbReference>
<evidence type="ECO:0000256" key="13">
    <source>
        <dbReference type="ARBA" id="ARBA00034003"/>
    </source>
</evidence>
<keyword evidence="8 14" id="KW-0067">ATP-binding</keyword>
<gene>
    <name evidence="14" type="primary">lig</name>
    <name evidence="17" type="ORF">ENO47_06270</name>
</gene>
<dbReference type="GO" id="GO:0006310">
    <property type="term" value="P:DNA recombination"/>
    <property type="evidence" value="ECO:0007669"/>
    <property type="project" value="UniProtKB-UniRule"/>
</dbReference>
<feature type="binding site" evidence="14">
    <location>
        <position position="246"/>
    </location>
    <ligand>
        <name>ATP</name>
        <dbReference type="ChEBI" id="CHEBI:30616"/>
    </ligand>
</feature>
<sequence>MTFRELSEFFQRIEQTTSRLEMADILRDLLEKADVEEIDKVVYLTLGELVPAFRGLEFGVSEKLMMEAISKACGVKVKQVESLYKDKGDLGEVAQELVSWQGRGLSLVKVYQELFDIAKTRGTLDKVMRLINLLKGLSGFEAKYAVRVVIGRLRLGVGDATIIDALSLVAKGRELKPLIERAYNLCSDLGLVAKKLKEEGIEALKDFKIQIGYPIRMALAERVSSAQEIISRLGRCAVEAKYDGFRLQVHKDGQKVEIYSRNLERMTEMFPDVVKGVLEDIKVGKVILEGEALAVNEDTGEFYPFQITIQRKRKYDIHEYSKEYPLKLFCFDLLYLEGEDYTVKPFIERRKTLEGLLTKTNTLRTSEMIITDRVKDVEEFFEEAITRGLEGIMAKRLDAPYTAGSRNFNWIKLKRSYRGALADTIDVVILGYYYGKGARAKLGIGGVLVGVYDPSTDTFKTVSKVGSGFTEDEWIRLKKMLDEIRLDHKHARVDSLLSADVWVEPKYVITVNADEITRSPLHTAGRTIDSPGYALRFPRAVSFIREDKNPEDANTVEEIIRLYELQRKVSVE</sequence>
<comment type="catalytic activity">
    <reaction evidence="13 14">
        <text>ATP + (deoxyribonucleotide)n-3'-hydroxyl + 5'-phospho-(deoxyribonucleotide)m = (deoxyribonucleotide)n+m + AMP + diphosphate.</text>
        <dbReference type="EC" id="6.5.1.1"/>
    </reaction>
</comment>
<evidence type="ECO:0000256" key="11">
    <source>
        <dbReference type="ARBA" id="ARBA00023204"/>
    </source>
</evidence>
<dbReference type="CDD" id="cd07969">
    <property type="entry name" value="OBF_DNA_ligase_I"/>
    <property type="match status" value="1"/>
</dbReference>
<feature type="domain" description="ATP-dependent DNA ligase family profile" evidence="16">
    <location>
        <begin position="319"/>
        <end position="453"/>
    </location>
</feature>
<dbReference type="HAMAP" id="MF_00407">
    <property type="entry name" value="DNA_ligase"/>
    <property type="match status" value="1"/>
</dbReference>
<comment type="function">
    <text evidence="14">DNA ligase that seals nicks in double-stranded DNA during DNA replication, DNA recombination and DNA repair.</text>
</comment>
<evidence type="ECO:0000259" key="16">
    <source>
        <dbReference type="PROSITE" id="PS50160"/>
    </source>
</evidence>
<feature type="binding site" evidence="14">
    <location>
        <position position="406"/>
    </location>
    <ligand>
        <name>ATP</name>
        <dbReference type="ChEBI" id="CHEBI:30616"/>
    </ligand>
</feature>
<dbReference type="GO" id="GO:0005524">
    <property type="term" value="F:ATP binding"/>
    <property type="evidence" value="ECO:0007669"/>
    <property type="project" value="UniProtKB-UniRule"/>
</dbReference>
<reference evidence="17" key="1">
    <citation type="journal article" date="2020" name="mSystems">
        <title>Genome- and Community-Level Interaction Insights into Carbon Utilization and Element Cycling Functions of Hydrothermarchaeota in Hydrothermal Sediment.</title>
        <authorList>
            <person name="Zhou Z."/>
            <person name="Liu Y."/>
            <person name="Xu W."/>
            <person name="Pan J."/>
            <person name="Luo Z.H."/>
            <person name="Li M."/>
        </authorList>
    </citation>
    <scope>NUCLEOTIDE SEQUENCE [LARGE SCALE GENOMIC DNA]</scope>
    <source>
        <strain evidence="17">SpSt-132</strain>
    </source>
</reference>
<evidence type="ECO:0000256" key="2">
    <source>
        <dbReference type="ARBA" id="ARBA00022598"/>
    </source>
</evidence>
<dbReference type="SUPFAM" id="SSF56091">
    <property type="entry name" value="DNA ligase/mRNA capping enzyme, catalytic domain"/>
    <property type="match status" value="1"/>
</dbReference>
<dbReference type="InterPro" id="IPR012310">
    <property type="entry name" value="DNA_ligase_ATP-dep_cent"/>
</dbReference>
<keyword evidence="7 14" id="KW-0227">DNA damage</keyword>
<dbReference type="SUPFAM" id="SSF117018">
    <property type="entry name" value="ATP-dependent DNA ligase DNA-binding domain"/>
    <property type="match status" value="1"/>
</dbReference>
<dbReference type="FunFam" id="3.30.470.30:FF:000012">
    <property type="entry name" value="Probable DNA ligase"/>
    <property type="match status" value="1"/>
</dbReference>
<dbReference type="InterPro" id="IPR012309">
    <property type="entry name" value="DNA_ligase_ATP-dep_C"/>
</dbReference>
<dbReference type="InterPro" id="IPR036599">
    <property type="entry name" value="DNA_ligase_N_sf"/>
</dbReference>
<dbReference type="Gene3D" id="1.10.3260.10">
    <property type="entry name" value="DNA ligase, ATP-dependent, N-terminal domain"/>
    <property type="match status" value="1"/>
</dbReference>
<dbReference type="Pfam" id="PF01068">
    <property type="entry name" value="DNA_ligase_A_M"/>
    <property type="match status" value="1"/>
</dbReference>
<dbReference type="PANTHER" id="PTHR45674:SF4">
    <property type="entry name" value="DNA LIGASE 1"/>
    <property type="match status" value="1"/>
</dbReference>
<dbReference type="GO" id="GO:0006281">
    <property type="term" value="P:DNA repair"/>
    <property type="evidence" value="ECO:0007669"/>
    <property type="project" value="UniProtKB-UniRule"/>
</dbReference>
<feature type="binding site" evidence="14">
    <location>
        <position position="261"/>
    </location>
    <ligand>
        <name>ATP</name>
        <dbReference type="ChEBI" id="CHEBI:30616"/>
    </ligand>
</feature>
<comment type="caution">
    <text evidence="17">The sequence shown here is derived from an EMBL/GenBank/DDBJ whole genome shotgun (WGS) entry which is preliminary data.</text>
</comment>
<keyword evidence="10 14" id="KW-0233">DNA recombination</keyword>
<dbReference type="SUPFAM" id="SSF50249">
    <property type="entry name" value="Nucleic acid-binding proteins"/>
    <property type="match status" value="1"/>
</dbReference>
<dbReference type="Gene3D" id="2.40.50.140">
    <property type="entry name" value="Nucleic acid-binding proteins"/>
    <property type="match status" value="1"/>
</dbReference>
<keyword evidence="6 14" id="KW-0547">Nucleotide-binding</keyword>
<feature type="binding site" evidence="14">
    <location>
        <position position="331"/>
    </location>
    <ligand>
        <name>ATP</name>
        <dbReference type="ChEBI" id="CHEBI:30616"/>
    </ligand>
</feature>
<dbReference type="CDD" id="cd07901">
    <property type="entry name" value="Adenylation_DNA_ligase_Arch_LigB"/>
    <property type="match status" value="1"/>
</dbReference>
<dbReference type="GO" id="GO:0003677">
    <property type="term" value="F:DNA binding"/>
    <property type="evidence" value="ECO:0007669"/>
    <property type="project" value="InterPro"/>
</dbReference>
<dbReference type="Pfam" id="PF04675">
    <property type="entry name" value="DNA_ligase_A_N"/>
    <property type="match status" value="1"/>
</dbReference>
<keyword evidence="3 14" id="KW-0132">Cell division</keyword>
<dbReference type="PANTHER" id="PTHR45674">
    <property type="entry name" value="DNA LIGASE 1/3 FAMILY MEMBER"/>
    <property type="match status" value="1"/>
</dbReference>
<keyword evidence="11 14" id="KW-0234">DNA repair</keyword>
<feature type="binding site" evidence="14">
    <location>
        <position position="291"/>
    </location>
    <ligand>
        <name>ATP</name>
        <dbReference type="ChEBI" id="CHEBI:30616"/>
    </ligand>
</feature>
<keyword evidence="2 14" id="KW-0436">Ligase</keyword>
<name>A0A7C2VG79_9AQUI</name>